<dbReference type="EMBL" id="PP931174">
    <property type="protein sequence ID" value="XCH45034.1"/>
    <property type="molecule type" value="Genomic_DNA"/>
</dbReference>
<protein>
    <submittedName>
        <fullName evidence="1">Uncharacterized protein</fullName>
    </submittedName>
</protein>
<organism evidence="1">
    <name type="scientific">Mammaliicoccus phage MSShimriz1</name>
    <dbReference type="NCBI Taxonomy" id="3230127"/>
    <lineage>
        <taxon>Viruses</taxon>
    </lineage>
</organism>
<accession>A0AAU8GRL4</accession>
<evidence type="ECO:0000313" key="1">
    <source>
        <dbReference type="EMBL" id="XCH45034.1"/>
    </source>
</evidence>
<sequence>MNYEKMINDIMKSTKEMTLEDKEHLLALL</sequence>
<name>A0AAU8GRL4_9VIRU</name>
<reference evidence="1" key="1">
    <citation type="submission" date="2024-06" db="EMBL/GenBank/DDBJ databases">
        <authorList>
            <person name="Ashkenazi R."/>
            <person name="Lipszyc R.R."/>
            <person name="Braunstein R."/>
            <person name="Yerushalmy O."/>
            <person name="Alkalay-Oren S."/>
            <person name="Coppenhagn-Glazer S."/>
            <person name="Hazan R."/>
        </authorList>
    </citation>
    <scope>NUCLEOTIDE SEQUENCE</scope>
</reference>
<proteinExistence type="predicted"/>